<name>A0A1U7NVI7_9DEIO</name>
<dbReference type="PROSITE" id="PS50928">
    <property type="entry name" value="ABC_TM1"/>
    <property type="match status" value="1"/>
</dbReference>
<evidence type="ECO:0000256" key="2">
    <source>
        <dbReference type="ARBA" id="ARBA00022448"/>
    </source>
</evidence>
<feature type="transmembrane region" description="Helical" evidence="7">
    <location>
        <begin position="24"/>
        <end position="46"/>
    </location>
</feature>
<dbReference type="Pfam" id="PF00528">
    <property type="entry name" value="BPD_transp_1"/>
    <property type="match status" value="1"/>
</dbReference>
<comment type="caution">
    <text evidence="9">The sequence shown here is derived from an EMBL/GenBank/DDBJ whole genome shotgun (WGS) entry which is preliminary data.</text>
</comment>
<dbReference type="InterPro" id="IPR035906">
    <property type="entry name" value="MetI-like_sf"/>
</dbReference>
<feature type="domain" description="ABC transmembrane type-1" evidence="8">
    <location>
        <begin position="90"/>
        <end position="281"/>
    </location>
</feature>
<feature type="transmembrane region" description="Helical" evidence="7">
    <location>
        <begin position="154"/>
        <end position="172"/>
    </location>
</feature>
<dbReference type="InterPro" id="IPR053523">
    <property type="entry name" value="Oligopeptide_permease_AppC"/>
</dbReference>
<comment type="subcellular location">
    <subcellularLocation>
        <location evidence="1 7">Cell membrane</location>
        <topology evidence="1 7">Multi-pass membrane protein</topology>
    </subcellularLocation>
</comment>
<dbReference type="PANTHER" id="PTHR43386">
    <property type="entry name" value="OLIGOPEPTIDE TRANSPORT SYSTEM PERMEASE PROTEIN APPC"/>
    <property type="match status" value="1"/>
</dbReference>
<keyword evidence="5 7" id="KW-1133">Transmembrane helix</keyword>
<comment type="similarity">
    <text evidence="7">Belongs to the binding-protein-dependent transport system permease family.</text>
</comment>
<feature type="transmembrane region" description="Helical" evidence="7">
    <location>
        <begin position="261"/>
        <end position="281"/>
    </location>
</feature>
<evidence type="ECO:0000256" key="6">
    <source>
        <dbReference type="ARBA" id="ARBA00023136"/>
    </source>
</evidence>
<evidence type="ECO:0000256" key="3">
    <source>
        <dbReference type="ARBA" id="ARBA00022475"/>
    </source>
</evidence>
<evidence type="ECO:0000256" key="1">
    <source>
        <dbReference type="ARBA" id="ARBA00004651"/>
    </source>
</evidence>
<dbReference type="STRING" id="249408.BOO71_0010321"/>
<dbReference type="EMBL" id="MSTI01000118">
    <property type="protein sequence ID" value="OLV16929.1"/>
    <property type="molecule type" value="Genomic_DNA"/>
</dbReference>
<dbReference type="CDD" id="cd06261">
    <property type="entry name" value="TM_PBP2"/>
    <property type="match status" value="1"/>
</dbReference>
<organism evidence="9 10">
    <name type="scientific">Deinococcus marmoris</name>
    <dbReference type="NCBI Taxonomy" id="249408"/>
    <lineage>
        <taxon>Bacteria</taxon>
        <taxon>Thermotogati</taxon>
        <taxon>Deinococcota</taxon>
        <taxon>Deinococci</taxon>
        <taxon>Deinococcales</taxon>
        <taxon>Deinococcaceae</taxon>
        <taxon>Deinococcus</taxon>
    </lineage>
</organism>
<dbReference type="SUPFAM" id="SSF161098">
    <property type="entry name" value="MetI-like"/>
    <property type="match status" value="1"/>
</dbReference>
<keyword evidence="3" id="KW-1003">Cell membrane</keyword>
<gene>
    <name evidence="9" type="ORF">BOO71_0010321</name>
</gene>
<dbReference type="InterPro" id="IPR050366">
    <property type="entry name" value="BP-dependent_transpt_permease"/>
</dbReference>
<reference evidence="9 10" key="1">
    <citation type="submission" date="2017-01" db="EMBL/GenBank/DDBJ databases">
        <title>Genome Analysis of Deinococcus marmoris KOPRI26562.</title>
        <authorList>
            <person name="Kim J.H."/>
            <person name="Oh H.-M."/>
        </authorList>
    </citation>
    <scope>NUCLEOTIDE SEQUENCE [LARGE SCALE GENOMIC DNA]</scope>
    <source>
        <strain evidence="9 10">KOPRI26562</strain>
    </source>
</reference>
<dbReference type="Proteomes" id="UP000186607">
    <property type="component" value="Unassembled WGS sequence"/>
</dbReference>
<feature type="transmembrane region" description="Helical" evidence="7">
    <location>
        <begin position="129"/>
        <end position="148"/>
    </location>
</feature>
<keyword evidence="6 7" id="KW-0472">Membrane</keyword>
<evidence type="ECO:0000259" key="8">
    <source>
        <dbReference type="PROSITE" id="PS50928"/>
    </source>
</evidence>
<evidence type="ECO:0000256" key="4">
    <source>
        <dbReference type="ARBA" id="ARBA00022692"/>
    </source>
</evidence>
<dbReference type="Gene3D" id="1.10.3720.10">
    <property type="entry name" value="MetI-like"/>
    <property type="match status" value="1"/>
</dbReference>
<dbReference type="RefSeq" id="WP_075834557.1">
    <property type="nucleotide sequence ID" value="NZ_MSTI01000118.1"/>
</dbReference>
<dbReference type="NCBIfam" id="NF045476">
    <property type="entry name" value="Opp4C"/>
    <property type="match status" value="1"/>
</dbReference>
<dbReference type="AlphaFoldDB" id="A0A1U7NVI7"/>
<evidence type="ECO:0000313" key="9">
    <source>
        <dbReference type="EMBL" id="OLV16929.1"/>
    </source>
</evidence>
<keyword evidence="10" id="KW-1185">Reference proteome</keyword>
<accession>A0A1U7NVI7</accession>
<dbReference type="InterPro" id="IPR000515">
    <property type="entry name" value="MetI-like"/>
</dbReference>
<dbReference type="PANTHER" id="PTHR43386:SF1">
    <property type="entry name" value="D,D-DIPEPTIDE TRANSPORT SYSTEM PERMEASE PROTEIN DDPC-RELATED"/>
    <property type="match status" value="1"/>
</dbReference>
<protein>
    <submittedName>
        <fullName evidence="9">Peptide ABC transporter, permease protein</fullName>
    </submittedName>
</protein>
<dbReference type="OrthoDB" id="9797472at2"/>
<dbReference type="GO" id="GO:0055085">
    <property type="term" value="P:transmembrane transport"/>
    <property type="evidence" value="ECO:0007669"/>
    <property type="project" value="InterPro"/>
</dbReference>
<dbReference type="Pfam" id="PF12911">
    <property type="entry name" value="OppC_N"/>
    <property type="match status" value="1"/>
</dbReference>
<keyword evidence="4 7" id="KW-0812">Transmembrane</keyword>
<sequence length="293" mass="31242">MSVAAVPKRLAGGRGLGRFTRHRLALISVVVLGLFILIGVFAPLLAPYDPYDLAAGPGGEIQFTSAPSAAFWLGTDALGRDVLSRLIFGTRVSLTIGISAALLALVIGVVLGVLAGFRGGWTDIILSRFTDAVAAFPSLFLILTVSSFVKPSLITTVTIIGLLSWVSTYRLMRGETLKLRHQEYVEAAGALGAGDWRIMFRHILPNAAAPIIVQTTLGVAEAILTESALSFLGLGVQQPIASWGNMLSDARTITVLQSQPWLWLPPGLAILLTVLAINFLGDGLRDTFNPREK</sequence>
<keyword evidence="2 7" id="KW-0813">Transport</keyword>
<dbReference type="GO" id="GO:0005886">
    <property type="term" value="C:plasma membrane"/>
    <property type="evidence" value="ECO:0007669"/>
    <property type="project" value="UniProtKB-SubCell"/>
</dbReference>
<evidence type="ECO:0000256" key="7">
    <source>
        <dbReference type="RuleBase" id="RU363032"/>
    </source>
</evidence>
<evidence type="ECO:0000256" key="5">
    <source>
        <dbReference type="ARBA" id="ARBA00022989"/>
    </source>
</evidence>
<dbReference type="InterPro" id="IPR025966">
    <property type="entry name" value="OppC_N"/>
</dbReference>
<proteinExistence type="inferred from homology"/>
<evidence type="ECO:0000313" key="10">
    <source>
        <dbReference type="Proteomes" id="UP000186607"/>
    </source>
</evidence>
<feature type="transmembrane region" description="Helical" evidence="7">
    <location>
        <begin position="92"/>
        <end position="117"/>
    </location>
</feature>